<evidence type="ECO:0000259" key="2">
    <source>
        <dbReference type="Pfam" id="PF07179"/>
    </source>
</evidence>
<dbReference type="eggNOG" id="ENOG502Z7MU">
    <property type="taxonomic scope" value="Bacteria"/>
</dbReference>
<name>A3JXN2_SAGS3</name>
<protein>
    <recommendedName>
        <fullName evidence="2">SseB protein N-terminal domain-containing protein</fullName>
    </recommendedName>
</protein>
<gene>
    <name evidence="3" type="ORF">SSE37_19722</name>
</gene>
<dbReference type="Pfam" id="PF07179">
    <property type="entry name" value="SseB"/>
    <property type="match status" value="1"/>
</dbReference>
<feature type="region of interest" description="Disordered" evidence="1">
    <location>
        <begin position="244"/>
        <end position="266"/>
    </location>
</feature>
<evidence type="ECO:0000313" key="4">
    <source>
        <dbReference type="Proteomes" id="UP000005713"/>
    </source>
</evidence>
<accession>A3JXN2</accession>
<feature type="domain" description="SseB protein N-terminal" evidence="2">
    <location>
        <begin position="12"/>
        <end position="122"/>
    </location>
</feature>
<dbReference type="RefSeq" id="WP_005854967.1">
    <property type="nucleotide sequence ID" value="NZ_AAYA01000001.1"/>
</dbReference>
<dbReference type="Proteomes" id="UP000005713">
    <property type="component" value="Unassembled WGS sequence"/>
</dbReference>
<reference evidence="3 4" key="1">
    <citation type="submission" date="2006-06" db="EMBL/GenBank/DDBJ databases">
        <authorList>
            <person name="Moran M.A."/>
            <person name="Ferriera S."/>
            <person name="Johnson J."/>
            <person name="Kravitz S."/>
            <person name="Beeson K."/>
            <person name="Sutton G."/>
            <person name="Rogers Y.-H."/>
            <person name="Friedman R."/>
            <person name="Frazier M."/>
            <person name="Venter J.C."/>
        </authorList>
    </citation>
    <scope>NUCLEOTIDE SEQUENCE [LARGE SCALE GENOMIC DNA]</scope>
    <source>
        <strain evidence="3 4">E-37</strain>
    </source>
</reference>
<evidence type="ECO:0000313" key="3">
    <source>
        <dbReference type="EMBL" id="EBA10268.1"/>
    </source>
</evidence>
<keyword evidence="4" id="KW-1185">Reference proteome</keyword>
<organism evidence="3 4">
    <name type="scientific">Sagittula stellata (strain ATCC 700073 / DSM 11524 / E-37)</name>
    <dbReference type="NCBI Taxonomy" id="388399"/>
    <lineage>
        <taxon>Bacteria</taxon>
        <taxon>Pseudomonadati</taxon>
        <taxon>Pseudomonadota</taxon>
        <taxon>Alphaproteobacteria</taxon>
        <taxon>Rhodobacterales</taxon>
        <taxon>Roseobacteraceae</taxon>
        <taxon>Sagittula</taxon>
    </lineage>
</organism>
<dbReference type="AlphaFoldDB" id="A3JXN2"/>
<comment type="caution">
    <text evidence="3">The sequence shown here is derived from an EMBL/GenBank/DDBJ whole genome shotgun (WGS) entry which is preliminary data.</text>
</comment>
<dbReference type="EMBL" id="AAYA01000001">
    <property type="protein sequence ID" value="EBA10268.1"/>
    <property type="molecule type" value="Genomic_DNA"/>
</dbReference>
<dbReference type="InterPro" id="IPR009839">
    <property type="entry name" value="SseB_N"/>
</dbReference>
<sequence>MPDMPETALDRAFADMEAAPDDDNARMRFYDRLASSELFLMLEREPAGDTIEPEIFDVADARFVLVFDREARMSGFAGRAVPYVAMSGRALAGMLAGQGIGLALNPESGPTQILLPPEALAWLADTLSQAPAMAEARAESLSAPRALPEVLLTTLDAKLATAVGLADCAWLAEVGYEGGGRGHLLGIVGAPERAEPALAGAVQEALVFSGLEAGALDVVFLQADDPMCARLARVGLRFDLPEPEQPRVEFERPAPGSDPDKPPILR</sequence>
<proteinExistence type="predicted"/>
<evidence type="ECO:0000256" key="1">
    <source>
        <dbReference type="SAM" id="MobiDB-lite"/>
    </source>
</evidence>